<dbReference type="FunCoup" id="V5FM43">
    <property type="interactions" value="229"/>
</dbReference>
<evidence type="ECO:0000256" key="6">
    <source>
        <dbReference type="RuleBase" id="RU363132"/>
    </source>
</evidence>
<dbReference type="OrthoDB" id="567788at2759"/>
<keyword evidence="2 6" id="KW-0812">Transmembrane</keyword>
<feature type="transmembrane region" description="Helical" evidence="6">
    <location>
        <begin position="198"/>
        <end position="216"/>
    </location>
</feature>
<evidence type="ECO:0000256" key="7">
    <source>
        <dbReference type="SAM" id="MobiDB-lite"/>
    </source>
</evidence>
<comment type="caution">
    <text evidence="9">The sequence shown here is derived from an EMBL/GenBank/DDBJ whole genome shotgun (WGS) entry which is preliminary data.</text>
</comment>
<dbReference type="Proteomes" id="UP000018001">
    <property type="component" value="Unassembled WGS sequence"/>
</dbReference>
<dbReference type="HOGENOM" id="CLU_046578_1_0_1"/>
<dbReference type="Pfam" id="PF02453">
    <property type="entry name" value="Reticulon"/>
    <property type="match status" value="1"/>
</dbReference>
<evidence type="ECO:0000256" key="2">
    <source>
        <dbReference type="ARBA" id="ARBA00022692"/>
    </source>
</evidence>
<proteinExistence type="predicted"/>
<feature type="domain" description="Reticulon" evidence="8">
    <location>
        <begin position="70"/>
        <end position="267"/>
    </location>
</feature>
<comment type="subcellular location">
    <subcellularLocation>
        <location evidence="1 6">Endoplasmic reticulum membrane</location>
        <topology evidence="1 6">Multi-pass membrane protein</topology>
    </subcellularLocation>
</comment>
<name>V5FM43_BYSSN</name>
<evidence type="ECO:0000256" key="1">
    <source>
        <dbReference type="ARBA" id="ARBA00004477"/>
    </source>
</evidence>
<feature type="transmembrane region" description="Helical" evidence="6">
    <location>
        <begin position="175"/>
        <end position="192"/>
    </location>
</feature>
<evidence type="ECO:0000256" key="5">
    <source>
        <dbReference type="ARBA" id="ARBA00023136"/>
    </source>
</evidence>
<evidence type="ECO:0000256" key="3">
    <source>
        <dbReference type="ARBA" id="ARBA00022824"/>
    </source>
</evidence>
<sequence length="336" mass="36855">MASTNTGDVNYPVTNGTSVKDTVLDGPVVQNIKSEANRTGDEFRGLKGSKVESSSTTATGQPLTPYHSLLYSLLSWEHPRATALSFASVVTFIFAARYLPLIRWAFKFLYLALGFTATLEIAGKLVLSQGLASSFRPRKYYTVPKEAIEGVLEDLEQLVDFFLIEFQRILFAENIIHTVAAFTAAFLSYWLIKIVPLWGLSLIGVTIAYLGPLIYINNRELIDAHIENAQKIAHSQANQVKDLAGQHTSHATGLVKQYAGTYSSKAQEYIGNRRSVSPEVSKVAPPAFKTEPVPESKVQQSDFPEAPKEEPVGQTVESPVSAVQAEPEIKPEPLIA</sequence>
<keyword evidence="3 6" id="KW-0256">Endoplasmic reticulum</keyword>
<evidence type="ECO:0000313" key="10">
    <source>
        <dbReference type="Proteomes" id="UP000018001"/>
    </source>
</evidence>
<dbReference type="EMBL" id="BAUL01000041">
    <property type="protein sequence ID" value="GAD92943.1"/>
    <property type="molecule type" value="Genomic_DNA"/>
</dbReference>
<evidence type="ECO:0000256" key="4">
    <source>
        <dbReference type="ARBA" id="ARBA00022989"/>
    </source>
</evidence>
<keyword evidence="4 6" id="KW-1133">Transmembrane helix</keyword>
<dbReference type="GO" id="GO:0005789">
    <property type="term" value="C:endoplasmic reticulum membrane"/>
    <property type="evidence" value="ECO:0007669"/>
    <property type="project" value="UniProtKB-SubCell"/>
</dbReference>
<evidence type="ECO:0000259" key="8">
    <source>
        <dbReference type="PROSITE" id="PS50845"/>
    </source>
</evidence>
<feature type="region of interest" description="Disordered" evidence="7">
    <location>
        <begin position="281"/>
        <end position="336"/>
    </location>
</feature>
<dbReference type="eggNOG" id="KOG1792">
    <property type="taxonomic scope" value="Eukaryota"/>
</dbReference>
<feature type="compositionally biased region" description="Basic and acidic residues" evidence="7">
    <location>
        <begin position="327"/>
        <end position="336"/>
    </location>
</feature>
<keyword evidence="5 6" id="KW-0472">Membrane</keyword>
<feature type="transmembrane region" description="Helical" evidence="6">
    <location>
        <begin position="108"/>
        <end position="127"/>
    </location>
</feature>
<organism evidence="9 10">
    <name type="scientific">Byssochlamys spectabilis (strain No. 5 / NBRC 109023)</name>
    <name type="common">Paecilomyces variotii</name>
    <dbReference type="NCBI Taxonomy" id="1356009"/>
    <lineage>
        <taxon>Eukaryota</taxon>
        <taxon>Fungi</taxon>
        <taxon>Dikarya</taxon>
        <taxon>Ascomycota</taxon>
        <taxon>Pezizomycotina</taxon>
        <taxon>Eurotiomycetes</taxon>
        <taxon>Eurotiomycetidae</taxon>
        <taxon>Eurotiales</taxon>
        <taxon>Thermoascaceae</taxon>
        <taxon>Paecilomyces</taxon>
    </lineage>
</organism>
<dbReference type="InParanoid" id="V5FM43"/>
<reference evidence="10" key="1">
    <citation type="journal article" date="2014" name="Genome Announc.">
        <title>Draft genome sequence of the formaldehyde-resistant fungus Byssochlamys spectabilis No. 5 (anamorph Paecilomyces variotii No. 5) (NBRC109023).</title>
        <authorList>
            <person name="Oka T."/>
            <person name="Ekino K."/>
            <person name="Fukuda K."/>
            <person name="Nomura Y."/>
        </authorList>
    </citation>
    <scope>NUCLEOTIDE SEQUENCE [LARGE SCALE GENOMIC DNA]</scope>
    <source>
        <strain evidence="10">No. 5 / NBRC 109023</strain>
    </source>
</reference>
<keyword evidence="10" id="KW-1185">Reference proteome</keyword>
<protein>
    <recommendedName>
        <fullName evidence="6">Reticulon-like protein</fullName>
    </recommendedName>
</protein>
<dbReference type="AlphaFoldDB" id="V5FM43"/>
<gene>
    <name evidence="9" type="ORF">PVAR5_1542</name>
</gene>
<feature type="transmembrane region" description="Helical" evidence="6">
    <location>
        <begin position="81"/>
        <end position="102"/>
    </location>
</feature>
<evidence type="ECO:0000313" key="9">
    <source>
        <dbReference type="EMBL" id="GAD92943.1"/>
    </source>
</evidence>
<accession>V5FM43</accession>
<dbReference type="InterPro" id="IPR003388">
    <property type="entry name" value="Reticulon"/>
</dbReference>
<dbReference type="PROSITE" id="PS50845">
    <property type="entry name" value="RETICULON"/>
    <property type="match status" value="1"/>
</dbReference>